<dbReference type="Proteomes" id="UP000252107">
    <property type="component" value="Unassembled WGS sequence"/>
</dbReference>
<dbReference type="AlphaFoldDB" id="A0A367QZ86"/>
<protein>
    <submittedName>
        <fullName evidence="1">Uncharacterized protein</fullName>
    </submittedName>
</protein>
<dbReference type="EMBL" id="LXQD01000295">
    <property type="protein sequence ID" value="RCJ29001.1"/>
    <property type="molecule type" value="Genomic_DNA"/>
</dbReference>
<organism evidence="1 2">
    <name type="scientific">Nostoc minutum NIES-26</name>
    <dbReference type="NCBI Taxonomy" id="1844469"/>
    <lineage>
        <taxon>Bacteria</taxon>
        <taxon>Bacillati</taxon>
        <taxon>Cyanobacteriota</taxon>
        <taxon>Cyanophyceae</taxon>
        <taxon>Nostocales</taxon>
        <taxon>Nostocaceae</taxon>
        <taxon>Nostoc</taxon>
    </lineage>
</organism>
<evidence type="ECO:0000313" key="1">
    <source>
        <dbReference type="EMBL" id="RCJ29001.1"/>
    </source>
</evidence>
<keyword evidence="2" id="KW-1185">Reference proteome</keyword>
<name>A0A367QZ86_9NOSO</name>
<proteinExistence type="predicted"/>
<accession>A0A367QZ86</accession>
<sequence>MMSFSDVVEVIKSLSIVEKQELQLLLKQYLREERREEIYKNLNTAQIEEKKGELKFSSNINELRQMIKE</sequence>
<evidence type="ECO:0000313" key="2">
    <source>
        <dbReference type="Proteomes" id="UP000252107"/>
    </source>
</evidence>
<reference evidence="1" key="1">
    <citation type="submission" date="2016-04" db="EMBL/GenBank/DDBJ databases">
        <authorList>
            <person name="Tabuchi Yagui T.R."/>
        </authorList>
    </citation>
    <scope>NUCLEOTIDE SEQUENCE [LARGE SCALE GENOMIC DNA]</scope>
    <source>
        <strain evidence="1">NIES-26</strain>
    </source>
</reference>
<comment type="caution">
    <text evidence="1">The sequence shown here is derived from an EMBL/GenBank/DDBJ whole genome shotgun (WGS) entry which is preliminary data.</text>
</comment>
<gene>
    <name evidence="1" type="ORF">A6770_00980</name>
</gene>